<sequence>MNQVLVISGASKGIGWATAKRYLQAGFRVINLSRSPCELPEVSNLSVDLLDPNWEQQHTDALLDLVGEPEKLVLVHNAAMMTKETVQTLESETLRRVMELNVVAPAALNRLLIPRMKTGSSIIYISSTLGRKAVANTHAYVVSKHAAIGQMRATCQDLAGTLIHTAAVCPGFTETEMLKEHLGAHPEVYQQITAGIAHKRLAQPEEIAETIWFASQNPVLNGAIIDANLGQIEV</sequence>
<dbReference type="Proteomes" id="UP000253083">
    <property type="component" value="Unassembled WGS sequence"/>
</dbReference>
<reference evidence="3 4" key="1">
    <citation type="submission" date="2018-06" db="EMBL/GenBank/DDBJ databases">
        <title>Genomic Encyclopedia of Type Strains, Phase IV (KMG-IV): sequencing the most valuable type-strain genomes for metagenomic binning, comparative biology and taxonomic classification.</title>
        <authorList>
            <person name="Goeker M."/>
        </authorList>
    </citation>
    <scope>NUCLEOTIDE SEQUENCE [LARGE SCALE GENOMIC DNA]</scope>
    <source>
        <strain evidence="3 4">DSM 24032</strain>
    </source>
</reference>
<dbReference type="AlphaFoldDB" id="A0A395JNJ2"/>
<dbReference type="Pfam" id="PF13561">
    <property type="entry name" value="adh_short_C2"/>
    <property type="match status" value="1"/>
</dbReference>
<dbReference type="SUPFAM" id="SSF51735">
    <property type="entry name" value="NAD(P)-binding Rossmann-fold domains"/>
    <property type="match status" value="1"/>
</dbReference>
<evidence type="ECO:0000313" key="3">
    <source>
        <dbReference type="EMBL" id="RBP53057.1"/>
    </source>
</evidence>
<dbReference type="InterPro" id="IPR051122">
    <property type="entry name" value="SDR_DHRS6-like"/>
</dbReference>
<evidence type="ECO:0000256" key="1">
    <source>
        <dbReference type="ARBA" id="ARBA00006484"/>
    </source>
</evidence>
<keyword evidence="4" id="KW-1185">Reference proteome</keyword>
<dbReference type="CDD" id="cd05233">
    <property type="entry name" value="SDR_c"/>
    <property type="match status" value="1"/>
</dbReference>
<protein>
    <submittedName>
        <fullName evidence="3">NAD(P)-dependent dehydrogenase (Short-subunit alcohol dehydrogenase family)</fullName>
    </submittedName>
</protein>
<gene>
    <name evidence="3" type="ORF">DFR28_101442</name>
</gene>
<comment type="similarity">
    <text evidence="1">Belongs to the short-chain dehydrogenases/reductases (SDR) family.</text>
</comment>
<evidence type="ECO:0000313" key="4">
    <source>
        <dbReference type="Proteomes" id="UP000253083"/>
    </source>
</evidence>
<dbReference type="PANTHER" id="PTHR43477:SF1">
    <property type="entry name" value="DIHYDROANTICAPSIN 7-DEHYDROGENASE"/>
    <property type="match status" value="1"/>
</dbReference>
<dbReference type="InterPro" id="IPR036291">
    <property type="entry name" value="NAD(P)-bd_dom_sf"/>
</dbReference>
<dbReference type="PRINTS" id="PR00081">
    <property type="entry name" value="GDHRDH"/>
</dbReference>
<dbReference type="EMBL" id="QNRT01000001">
    <property type="protein sequence ID" value="RBP53057.1"/>
    <property type="molecule type" value="Genomic_DNA"/>
</dbReference>
<dbReference type="InterPro" id="IPR002347">
    <property type="entry name" value="SDR_fam"/>
</dbReference>
<evidence type="ECO:0000256" key="2">
    <source>
        <dbReference type="ARBA" id="ARBA00023002"/>
    </source>
</evidence>
<accession>A0A395JNJ2</accession>
<comment type="caution">
    <text evidence="3">The sequence shown here is derived from an EMBL/GenBank/DDBJ whole genome shotgun (WGS) entry which is preliminary data.</text>
</comment>
<dbReference type="PANTHER" id="PTHR43477">
    <property type="entry name" value="DIHYDROANTICAPSIN 7-DEHYDROGENASE"/>
    <property type="match status" value="1"/>
</dbReference>
<proteinExistence type="inferred from homology"/>
<dbReference type="InParanoid" id="A0A395JNJ2"/>
<organism evidence="3 4">
    <name type="scientific">Arenicella xantha</name>
    <dbReference type="NCBI Taxonomy" id="644221"/>
    <lineage>
        <taxon>Bacteria</taxon>
        <taxon>Pseudomonadati</taxon>
        <taxon>Pseudomonadota</taxon>
        <taxon>Gammaproteobacteria</taxon>
        <taxon>Arenicellales</taxon>
        <taxon>Arenicellaceae</taxon>
        <taxon>Arenicella</taxon>
    </lineage>
</organism>
<dbReference type="GO" id="GO:0016491">
    <property type="term" value="F:oxidoreductase activity"/>
    <property type="evidence" value="ECO:0007669"/>
    <property type="project" value="UniProtKB-KW"/>
</dbReference>
<name>A0A395JNJ2_9GAMM</name>
<dbReference type="RefSeq" id="WP_211316814.1">
    <property type="nucleotide sequence ID" value="NZ_QNRT01000001.1"/>
</dbReference>
<keyword evidence="2" id="KW-0560">Oxidoreductase</keyword>
<dbReference type="Gene3D" id="3.40.50.720">
    <property type="entry name" value="NAD(P)-binding Rossmann-like Domain"/>
    <property type="match status" value="1"/>
</dbReference>